<dbReference type="EMBL" id="LR796729">
    <property type="protein sequence ID" value="CAB4162146.1"/>
    <property type="molecule type" value="Genomic_DNA"/>
</dbReference>
<organism evidence="3">
    <name type="scientific">uncultured Caudovirales phage</name>
    <dbReference type="NCBI Taxonomy" id="2100421"/>
    <lineage>
        <taxon>Viruses</taxon>
        <taxon>Duplodnaviria</taxon>
        <taxon>Heunggongvirae</taxon>
        <taxon>Uroviricota</taxon>
        <taxon>Caudoviricetes</taxon>
        <taxon>Peduoviridae</taxon>
        <taxon>Maltschvirus</taxon>
        <taxon>Maltschvirus maltsch</taxon>
    </lineage>
</organism>
<reference evidence="3" key="1">
    <citation type="submission" date="2020-04" db="EMBL/GenBank/DDBJ databases">
        <authorList>
            <person name="Chiriac C."/>
            <person name="Salcher M."/>
            <person name="Ghai R."/>
            <person name="Kavagutti S V."/>
        </authorList>
    </citation>
    <scope>NUCLEOTIDE SEQUENCE</scope>
</reference>
<feature type="transmembrane region" description="Helical" evidence="1">
    <location>
        <begin position="6"/>
        <end position="25"/>
    </location>
</feature>
<proteinExistence type="predicted"/>
<gene>
    <name evidence="2" type="ORF">UFOVP333_10</name>
    <name evidence="3" type="ORF">UFOVP792_22</name>
</gene>
<evidence type="ECO:0000256" key="1">
    <source>
        <dbReference type="SAM" id="Phobius"/>
    </source>
</evidence>
<name>A0A6J5NWZ8_9CAUD</name>
<dbReference type="EMBL" id="LR796347">
    <property type="protein sequence ID" value="CAB4138696.1"/>
    <property type="molecule type" value="Genomic_DNA"/>
</dbReference>
<evidence type="ECO:0000313" key="2">
    <source>
        <dbReference type="EMBL" id="CAB4138696.1"/>
    </source>
</evidence>
<evidence type="ECO:0000313" key="3">
    <source>
        <dbReference type="EMBL" id="CAB4162146.1"/>
    </source>
</evidence>
<keyword evidence="1" id="KW-0812">Transmembrane</keyword>
<keyword evidence="1" id="KW-1133">Transmembrane helix</keyword>
<protein>
    <submittedName>
        <fullName evidence="3">Uncharacterized protein</fullName>
    </submittedName>
</protein>
<keyword evidence="1" id="KW-0472">Membrane</keyword>
<sequence length="47" mass="5644">MNIITLIGIVGLFLMSNFVWYWQGFKDGRREGYRSGRNINRQSFWSE</sequence>
<accession>A0A6J5NWZ8</accession>